<dbReference type="InterPro" id="IPR013015">
    <property type="entry name" value="Laminin_IV_B"/>
</dbReference>
<dbReference type="InterPro" id="IPR002049">
    <property type="entry name" value="LE_dom"/>
</dbReference>
<dbReference type="PANTHER" id="PTHR10574">
    <property type="entry name" value="NETRIN/LAMININ-RELATED"/>
    <property type="match status" value="1"/>
</dbReference>
<feature type="disulfide bond" evidence="12">
    <location>
        <begin position="909"/>
        <end position="918"/>
    </location>
</feature>
<comment type="caution">
    <text evidence="12">Lacks conserved residue(s) required for the propagation of feature annotation.</text>
</comment>
<dbReference type="FunFam" id="2.60.120.260:FF:000010">
    <property type="entry name" value="Laminin subunit beta 1"/>
    <property type="match status" value="1"/>
</dbReference>
<evidence type="ECO:0000256" key="11">
    <source>
        <dbReference type="ARBA" id="ARBA00023292"/>
    </source>
</evidence>
<evidence type="ECO:0000256" key="9">
    <source>
        <dbReference type="ARBA" id="ARBA00023157"/>
    </source>
</evidence>
<keyword evidence="8 13" id="KW-0175">Coiled coil</keyword>
<feature type="disulfide bond" evidence="12">
    <location>
        <begin position="840"/>
        <end position="852"/>
    </location>
</feature>
<feature type="signal peptide" evidence="14">
    <location>
        <begin position="1"/>
        <end position="29"/>
    </location>
</feature>
<feature type="disulfide bond" evidence="12">
    <location>
        <begin position="1095"/>
        <end position="1107"/>
    </location>
</feature>
<organism evidence="18 19">
    <name type="scientific">Anguilla anguilla</name>
    <name type="common">European freshwater eel</name>
    <name type="synonym">Muraena anguilla</name>
    <dbReference type="NCBI Taxonomy" id="7936"/>
    <lineage>
        <taxon>Eukaryota</taxon>
        <taxon>Metazoa</taxon>
        <taxon>Chordata</taxon>
        <taxon>Craniata</taxon>
        <taxon>Vertebrata</taxon>
        <taxon>Euteleostomi</taxon>
        <taxon>Actinopterygii</taxon>
        <taxon>Neopterygii</taxon>
        <taxon>Teleostei</taxon>
        <taxon>Anguilliformes</taxon>
        <taxon>Anguillidae</taxon>
        <taxon>Anguilla</taxon>
    </lineage>
</organism>
<feature type="disulfide bond" evidence="12">
    <location>
        <begin position="842"/>
        <end position="859"/>
    </location>
</feature>
<dbReference type="Gene3D" id="2.60.120.260">
    <property type="entry name" value="Galactose-binding domain-like"/>
    <property type="match status" value="1"/>
</dbReference>
<protein>
    <recommendedName>
        <fullName evidence="20">Laminin subunit beta-2-like</fullName>
    </recommendedName>
</protein>
<feature type="domain" description="Laminin EGF-like" evidence="15">
    <location>
        <begin position="1151"/>
        <end position="1199"/>
    </location>
</feature>
<dbReference type="PRINTS" id="PR00011">
    <property type="entry name" value="EGFLAMININ"/>
</dbReference>
<dbReference type="SUPFAM" id="SSF57997">
    <property type="entry name" value="Tropomyosin"/>
    <property type="match status" value="1"/>
</dbReference>
<feature type="disulfide bond" evidence="12">
    <location>
        <begin position="890"/>
        <end position="907"/>
    </location>
</feature>
<name>A0A9D3RMQ3_ANGAN</name>
<dbReference type="GO" id="GO:0034446">
    <property type="term" value="P:substrate adhesion-dependent cell spreading"/>
    <property type="evidence" value="ECO:0007669"/>
    <property type="project" value="TreeGrafter"/>
</dbReference>
<dbReference type="SMART" id="SM00180">
    <property type="entry name" value="EGF_Lam"/>
    <property type="match status" value="13"/>
</dbReference>
<feature type="domain" description="Laminin EGF-like" evidence="15">
    <location>
        <begin position="1095"/>
        <end position="1150"/>
    </location>
</feature>
<evidence type="ECO:0000313" key="18">
    <source>
        <dbReference type="EMBL" id="KAG5835946.1"/>
    </source>
</evidence>
<dbReference type="GO" id="GO:0009887">
    <property type="term" value="P:animal organ morphogenesis"/>
    <property type="evidence" value="ECO:0007669"/>
    <property type="project" value="TreeGrafter"/>
</dbReference>
<keyword evidence="4 14" id="KW-0732">Signal</keyword>
<dbReference type="PROSITE" id="PS50027">
    <property type="entry name" value="EGF_LAM_2"/>
    <property type="match status" value="11"/>
</dbReference>
<keyword evidence="19" id="KW-1185">Reference proteome</keyword>
<dbReference type="SMART" id="SM00181">
    <property type="entry name" value="EGF"/>
    <property type="match status" value="8"/>
</dbReference>
<feature type="domain" description="Laminin EGF-like" evidence="15">
    <location>
        <begin position="1043"/>
        <end position="1094"/>
    </location>
</feature>
<dbReference type="InterPro" id="IPR000742">
    <property type="entry name" value="EGF"/>
</dbReference>
<evidence type="ECO:0000256" key="5">
    <source>
        <dbReference type="ARBA" id="ARBA00022737"/>
    </source>
</evidence>
<dbReference type="FunFam" id="2.10.25.10:FF:000011">
    <property type="entry name" value="Cadherin EGF LAG seven-pass G-type receptor"/>
    <property type="match status" value="2"/>
</dbReference>
<dbReference type="FunFam" id="2.10.25.10:FF:000065">
    <property type="entry name" value="Laminin subunit beta 1"/>
    <property type="match status" value="1"/>
</dbReference>
<dbReference type="Gene3D" id="2.170.300.10">
    <property type="entry name" value="Tie2 ligand-binding domain superfamily"/>
    <property type="match status" value="1"/>
</dbReference>
<dbReference type="PROSITE" id="PS51117">
    <property type="entry name" value="LAMININ_NTER"/>
    <property type="match status" value="1"/>
</dbReference>
<feature type="domain" description="Laminin EGF-like" evidence="15">
    <location>
        <begin position="471"/>
        <end position="521"/>
    </location>
</feature>
<feature type="disulfide bond" evidence="12">
    <location>
        <begin position="1013"/>
        <end position="1022"/>
    </location>
</feature>
<dbReference type="InterPro" id="IPR008211">
    <property type="entry name" value="Laminin_N"/>
</dbReference>
<comment type="caution">
    <text evidence="18">The sequence shown here is derived from an EMBL/GenBank/DDBJ whole genome shotgun (WGS) entry which is preliminary data.</text>
</comment>
<evidence type="ECO:0000259" key="16">
    <source>
        <dbReference type="PROSITE" id="PS51116"/>
    </source>
</evidence>
<feature type="domain" description="Laminin EGF-like" evidence="15">
    <location>
        <begin position="934"/>
        <end position="983"/>
    </location>
</feature>
<dbReference type="FunFam" id="2.10.25.10:FF:000084">
    <property type="entry name" value="Laminin subunit alpha 3"/>
    <property type="match status" value="1"/>
</dbReference>
<feature type="chain" id="PRO_5039305295" description="Laminin subunit beta-2-like" evidence="14">
    <location>
        <begin position="30"/>
        <end position="1834"/>
    </location>
</feature>
<comment type="subcellular location">
    <subcellularLocation>
        <location evidence="1">Secreted</location>
        <location evidence="1">Extracellular space</location>
        <location evidence="1">Extracellular matrix</location>
        <location evidence="1">Basement membrane</location>
    </subcellularLocation>
</comment>
<dbReference type="PROSITE" id="PS51116">
    <property type="entry name" value="LAMININ_IVB"/>
    <property type="match status" value="1"/>
</dbReference>
<keyword evidence="11 12" id="KW-0424">Laminin EGF-like domain</keyword>
<feature type="coiled-coil region" evidence="13">
    <location>
        <begin position="1720"/>
        <end position="1750"/>
    </location>
</feature>
<dbReference type="PANTHER" id="PTHR10574:SF197">
    <property type="entry name" value="LAMININ SUBUNIT BETA-1 ISOFORM X1"/>
    <property type="match status" value="1"/>
</dbReference>
<keyword evidence="5" id="KW-0677">Repeat</keyword>
<evidence type="ECO:0000256" key="10">
    <source>
        <dbReference type="ARBA" id="ARBA00023180"/>
    </source>
</evidence>
<keyword evidence="3" id="KW-0272">Extracellular matrix</keyword>
<evidence type="ECO:0000256" key="8">
    <source>
        <dbReference type="ARBA" id="ARBA00023054"/>
    </source>
</evidence>
<keyword evidence="9 12" id="KW-1015">Disulfide bond</keyword>
<feature type="coiled-coil region" evidence="13">
    <location>
        <begin position="1618"/>
        <end position="1645"/>
    </location>
</feature>
<evidence type="ECO:0000259" key="15">
    <source>
        <dbReference type="PROSITE" id="PS50027"/>
    </source>
</evidence>
<dbReference type="FunFam" id="2.10.25.10:FF:000138">
    <property type="entry name" value="Laminin subunit beta 1"/>
    <property type="match status" value="1"/>
</dbReference>
<dbReference type="Gene3D" id="2.10.25.10">
    <property type="entry name" value="Laminin"/>
    <property type="match status" value="11"/>
</dbReference>
<evidence type="ECO:0008006" key="20">
    <source>
        <dbReference type="Google" id="ProtNLM"/>
    </source>
</evidence>
<evidence type="ECO:0000256" key="1">
    <source>
        <dbReference type="ARBA" id="ARBA00004302"/>
    </source>
</evidence>
<dbReference type="Pfam" id="PF21199">
    <property type="entry name" value="LAMININ_IV_B"/>
    <property type="match status" value="1"/>
</dbReference>
<dbReference type="InterPro" id="IPR050440">
    <property type="entry name" value="Laminin/Netrin_ECM"/>
</dbReference>
<feature type="disulfide bond" evidence="12">
    <location>
        <begin position="888"/>
        <end position="900"/>
    </location>
</feature>
<feature type="disulfide bond" evidence="12">
    <location>
        <begin position="505"/>
        <end position="519"/>
    </location>
</feature>
<feature type="disulfide bond" evidence="12">
    <location>
        <begin position="1153"/>
        <end position="1170"/>
    </location>
</feature>
<evidence type="ECO:0000256" key="3">
    <source>
        <dbReference type="ARBA" id="ARBA00022530"/>
    </source>
</evidence>
<feature type="domain" description="Laminin N-terminal" evidence="17">
    <location>
        <begin position="41"/>
        <end position="280"/>
    </location>
</feature>
<feature type="disulfide bond" evidence="12">
    <location>
        <begin position="1200"/>
        <end position="1212"/>
    </location>
</feature>
<keyword evidence="6" id="KW-0084">Basement membrane</keyword>
<feature type="disulfide bond" evidence="12">
    <location>
        <begin position="313"/>
        <end position="322"/>
    </location>
</feature>
<evidence type="ECO:0000259" key="17">
    <source>
        <dbReference type="PROSITE" id="PS51117"/>
    </source>
</evidence>
<dbReference type="GO" id="GO:0016477">
    <property type="term" value="P:cell migration"/>
    <property type="evidence" value="ECO:0007669"/>
    <property type="project" value="TreeGrafter"/>
</dbReference>
<dbReference type="FunFam" id="2.10.25.10:FF:000074">
    <property type="entry name" value="Laminin subunit alpha"/>
    <property type="match status" value="1"/>
</dbReference>
<dbReference type="FunFam" id="2.10.25.10:FF:000135">
    <property type="entry name" value="Laminin subunit beta 4"/>
    <property type="match status" value="1"/>
</dbReference>
<feature type="disulfide bond" evidence="12">
    <location>
        <begin position="493"/>
        <end position="502"/>
    </location>
</feature>
<dbReference type="GO" id="GO:0070831">
    <property type="term" value="P:basement membrane assembly"/>
    <property type="evidence" value="ECO:0007669"/>
    <property type="project" value="TreeGrafter"/>
</dbReference>
<dbReference type="Pfam" id="PF00055">
    <property type="entry name" value="Laminin_N"/>
    <property type="match status" value="1"/>
</dbReference>
<feature type="domain" description="Laminin EGF-like" evidence="15">
    <location>
        <begin position="281"/>
        <end position="347"/>
    </location>
</feature>
<accession>A0A9D3RMQ3</accession>
<dbReference type="Pfam" id="PF24973">
    <property type="entry name" value="EGF_LMN_ATRN"/>
    <property type="match status" value="2"/>
</dbReference>
<feature type="domain" description="Laminin EGF-like" evidence="15">
    <location>
        <begin position="840"/>
        <end position="887"/>
    </location>
</feature>
<feature type="domain" description="Laminin EGF-like" evidence="15">
    <location>
        <begin position="984"/>
        <end position="1042"/>
    </location>
</feature>
<feature type="disulfide bond" evidence="12">
    <location>
        <begin position="1067"/>
        <end position="1076"/>
    </location>
</feature>
<keyword evidence="10" id="KW-0325">Glycoprotein</keyword>
<reference evidence="18" key="1">
    <citation type="submission" date="2021-01" db="EMBL/GenBank/DDBJ databases">
        <title>A chromosome-scale assembly of European eel, Anguilla anguilla.</title>
        <authorList>
            <person name="Henkel C."/>
            <person name="Jong-Raadsen S.A."/>
            <person name="Dufour S."/>
            <person name="Weltzien F.-A."/>
            <person name="Palstra A.P."/>
            <person name="Pelster B."/>
            <person name="Spaink H.P."/>
            <person name="Van Den Thillart G.E."/>
            <person name="Jansen H."/>
            <person name="Zahm M."/>
            <person name="Klopp C."/>
            <person name="Cedric C."/>
            <person name="Louis A."/>
            <person name="Berthelot C."/>
            <person name="Parey E."/>
            <person name="Roest Crollius H."/>
            <person name="Montfort J."/>
            <person name="Robinson-Rechavi M."/>
            <person name="Bucao C."/>
            <person name="Bouchez O."/>
            <person name="Gislard M."/>
            <person name="Lluch J."/>
            <person name="Milhes M."/>
            <person name="Lampietro C."/>
            <person name="Lopez Roques C."/>
            <person name="Donnadieu C."/>
            <person name="Braasch I."/>
            <person name="Desvignes T."/>
            <person name="Postlethwait J."/>
            <person name="Bobe J."/>
            <person name="Guiguen Y."/>
            <person name="Dirks R."/>
        </authorList>
    </citation>
    <scope>NUCLEOTIDE SEQUENCE</scope>
    <source>
        <strain evidence="18">Tag_6206</strain>
        <tissue evidence="18">Liver</tissue>
    </source>
</reference>
<evidence type="ECO:0000256" key="4">
    <source>
        <dbReference type="ARBA" id="ARBA00022729"/>
    </source>
</evidence>
<dbReference type="Pfam" id="PF00053">
    <property type="entry name" value="EGF_laminin"/>
    <property type="match status" value="11"/>
</dbReference>
<evidence type="ECO:0000256" key="13">
    <source>
        <dbReference type="SAM" id="Coils"/>
    </source>
</evidence>
<feature type="coiled-coil region" evidence="13">
    <location>
        <begin position="1789"/>
        <end position="1816"/>
    </location>
</feature>
<dbReference type="SMART" id="SM00136">
    <property type="entry name" value="LamNT"/>
    <property type="match status" value="1"/>
</dbReference>
<feature type="domain" description="Laminin EGF-like" evidence="15">
    <location>
        <begin position="1200"/>
        <end position="1246"/>
    </location>
</feature>
<evidence type="ECO:0000256" key="7">
    <source>
        <dbReference type="ARBA" id="ARBA00022889"/>
    </source>
</evidence>
<evidence type="ECO:0000256" key="14">
    <source>
        <dbReference type="SAM" id="SignalP"/>
    </source>
</evidence>
<dbReference type="EMBL" id="JAFIRN010000014">
    <property type="protein sequence ID" value="KAG5835946.1"/>
    <property type="molecule type" value="Genomic_DNA"/>
</dbReference>
<dbReference type="FunFam" id="2.170.300.10:FF:000001">
    <property type="entry name" value="Laminin subunit beta-1"/>
    <property type="match status" value="1"/>
</dbReference>
<feature type="disulfide bond" evidence="12">
    <location>
        <begin position="1221"/>
        <end position="1230"/>
    </location>
</feature>
<dbReference type="SUPFAM" id="SSF57196">
    <property type="entry name" value="EGF/Laminin"/>
    <property type="match status" value="12"/>
</dbReference>
<evidence type="ECO:0000256" key="2">
    <source>
        <dbReference type="ARBA" id="ARBA00022525"/>
    </source>
</evidence>
<feature type="disulfide bond" evidence="12">
    <location>
        <begin position="1172"/>
        <end position="1181"/>
    </location>
</feature>
<dbReference type="GO" id="GO:0007411">
    <property type="term" value="P:axon guidance"/>
    <property type="evidence" value="ECO:0007669"/>
    <property type="project" value="TreeGrafter"/>
</dbReference>
<feature type="disulfide bond" evidence="12">
    <location>
        <begin position="861"/>
        <end position="870"/>
    </location>
</feature>
<dbReference type="FunFam" id="2.170.300.10:FF:000004">
    <property type="entry name" value="Laminin subunit beta 1"/>
    <property type="match status" value="1"/>
</dbReference>
<dbReference type="PROSITE" id="PS01248">
    <property type="entry name" value="EGF_LAM_1"/>
    <property type="match status" value="5"/>
</dbReference>
<sequence>MVSYQTLWTHIAMAGFFILFFLMSALCTAAQLLPSDQQGCAGGSCYPSTGNLLIGRAASLTTTSTCGLRGPERYCIVSHLQDSDKCFLCDSRRPFDPNRSRHSHRIENIIHMTHHNEDPTWWQSENGVESVSIQLNLEAQFHFTHLIMKFKSFRPAAMLIERSADFGRSWKPYRYFAHNCTRAFPSIPAQPLQSIDDVICEERYSDIEPSTRGEVIYKVLDPTINVKDPYSPQIQELLKLTSLRVNFSQLHTLGDSLLDRRPEVLQKYYYSLYQLLVRGSCFCYGHASRCAPAQTPEHIPARYGTEIHGRCLCEHNTAGLNCERCRDFYHDLPWSPAERDHTHTCRECNCNGHSNQCHFDMAVYLATGNVSGGVCDDCLHNTMGRNCDMCKSFYYQHPARDIRDPTACVLCDCDPAGSLKEGSCDSHTELALGMIAGQCRCKPNVRGDRCDSCKHGFFGLSSTDPQGCQPCQCDLRGSVPGGSCDPVSGDCVCKRHVTGRRCDQCVLEFWGLSLDMMGCRECDCDFGGAYGNRCAPDSGQCNCRPHLHGRRCSEVHAGYFSAPLDFYRYEAEDAAGHAPDSPALPGQTKPMAQTDCEEHLNNQLLRRRHITTHHQQRAALRHRRCHLQQMPDVQNIQRNQHPGHRVTWSGSGLARVRDGAGLVFTIDNIPFAMEYDIMLRYEPEARTLSPQSAEDWEAVVTISALQLSSSQRCGNVLPSEQMFTVRLPHQRRYVRTERSLCFEPQNRYVVAIRFQRHGAPQRDLGAYLLSDSLVLIPKYTELAGFQGNSEAEQRRREDMLRYMCLDSFMASPMATLTLAPTCASLTSSISAIMHNGALPCLCHPEGSVSAECAGVGGQCQCKPGVAGRRCDRCEPGTFGFGPQGCIACECDSQGSVSPHCDPVSGRCQCHQGVSGRQCATCQLGLWGFPSCRPCLCNGHALTCHPHTGSCLDCHDHTTGHLCDRCVNGFYGNPVLGSGDHCRPCLCPGGPGGGRSNADSCFSDPTSKQIICHCRQGYAGPHCDRCAPGYFGDPAINGGQCFPCQCSGNIDLQDPESCDPRTGRCLKCLYNTDGPLCSACRLGYYGDALQQDCRRCACVLEGTLPSRCNGDQCHCQEQTGACPCRGNVVGLFCDQCAPQHWNFGAERGCVPCDCHPQNSVAPHCSMASGTCECRQGFGGRTCSECEKNYWGEDPQTECRECRCSPLGSETLQCDRGTGVCRCREGVSGQRCDSCARGFVGKFPVCVRCDPCFHQWELRIQQLQQDLGHAQHFVGRLQKSMATRSHTHIRHTGFRALQRSLTLLLDLIHGKDWLKSHEWVYQLLSQATDDLGAEAALIHRQAVGVRGEMTRTVERDVALQQDLSQAEIELWGINTTFTQLRLHLSPESTDVLGLVRGWYQVSLDAERQCRATTGDLDSPVRGSHGTRKHAGSLLMGWRDSLKDKSFTQRRLQWLRNKVCGGHGRGDGGCRSSWWQRLCGGQGCTQILRGSALQIVTNVTDHITTTNKHLQDAAKELQDVGMLSRAVKLRAAGSLLTTQEKTQFCKNSNKELRDLLQEIRYFLSDEGADPKAVSSVSERILEISLPMNGSVLTGILKEIQRSVANLTHTQRDSVIEQAYRTQELLQQAQNIQSQANRTKNTINQTQQRLDAAHMAIKTIEAALETDRKNSNITHSAIIAMEDKILGMENNQTDTVLRLASVRQETESLQRKLNESSVAVQSIRAQANITAHTARNLNKELEEAQERQRELEERVRTAGWGAQSLGNVSKRVTDIQQQAQHVLKKATEGMETLHRLERKFQENKRRMQDQKAELAILEHNVTAIRDYLRESILKYSSC</sequence>
<keyword evidence="2" id="KW-0964">Secreted</keyword>
<feature type="domain" description="Laminin EGF-like" evidence="15">
    <location>
        <begin position="411"/>
        <end position="470"/>
    </location>
</feature>
<feature type="domain" description="Laminin EGF-like" evidence="15">
    <location>
        <begin position="888"/>
        <end position="933"/>
    </location>
</feature>
<keyword evidence="7" id="KW-0130">Cell adhesion</keyword>
<evidence type="ECO:0000256" key="12">
    <source>
        <dbReference type="PROSITE-ProRule" id="PRU00460"/>
    </source>
</evidence>
<feature type="disulfide bond" evidence="12">
    <location>
        <begin position="1123"/>
        <end position="1132"/>
    </location>
</feature>
<dbReference type="CDD" id="cd22295">
    <property type="entry name" value="cc_LAMB_C"/>
    <property type="match status" value="1"/>
</dbReference>
<proteinExistence type="predicted"/>
<evidence type="ECO:0000256" key="6">
    <source>
        <dbReference type="ARBA" id="ARBA00022869"/>
    </source>
</evidence>
<dbReference type="FunFam" id="2.10.25.10:FF:000090">
    <property type="entry name" value="laminin subunit alpha"/>
    <property type="match status" value="1"/>
</dbReference>
<feature type="disulfide bond" evidence="12">
    <location>
        <begin position="1151"/>
        <end position="1163"/>
    </location>
</feature>
<gene>
    <name evidence="18" type="ORF">ANANG_G00249410</name>
</gene>
<dbReference type="GO" id="GO:0009888">
    <property type="term" value="P:tissue development"/>
    <property type="evidence" value="ECO:0007669"/>
    <property type="project" value="TreeGrafter"/>
</dbReference>
<dbReference type="InterPro" id="IPR056863">
    <property type="entry name" value="LMN_ATRN_NET-like_EGF"/>
</dbReference>
<feature type="disulfide bond" evidence="12">
    <location>
        <begin position="1202"/>
        <end position="1219"/>
    </location>
</feature>
<feature type="disulfide bond" evidence="12">
    <location>
        <begin position="953"/>
        <end position="962"/>
    </location>
</feature>
<dbReference type="GO" id="GO:0043256">
    <property type="term" value="C:laminin complex"/>
    <property type="evidence" value="ECO:0007669"/>
    <property type="project" value="TreeGrafter"/>
</dbReference>
<feature type="disulfide bond" evidence="12">
    <location>
        <begin position="441"/>
        <end position="450"/>
    </location>
</feature>
<dbReference type="Proteomes" id="UP001044222">
    <property type="component" value="Chromosome 14"/>
</dbReference>
<evidence type="ECO:0000313" key="19">
    <source>
        <dbReference type="Proteomes" id="UP001044222"/>
    </source>
</evidence>
<dbReference type="FunFam" id="2.10.25.10:FF:000130">
    <property type="entry name" value="Laminin subunit beta 1"/>
    <property type="match status" value="1"/>
</dbReference>
<feature type="domain" description="Laminin IV type B" evidence="16">
    <location>
        <begin position="561"/>
        <end position="834"/>
    </location>
</feature>
<dbReference type="CDD" id="cd00055">
    <property type="entry name" value="EGF_Lam"/>
    <property type="match status" value="13"/>
</dbReference>